<protein>
    <submittedName>
        <fullName evidence="3">Calcium-responsive transcription factor-like</fullName>
    </submittedName>
</protein>
<dbReference type="Proteomes" id="UP001652625">
    <property type="component" value="Chromosome 11"/>
</dbReference>
<dbReference type="Pfam" id="PF21056">
    <property type="entry name" value="ZSWIM1-3_RNaseH-like"/>
    <property type="match status" value="1"/>
</dbReference>
<dbReference type="PANTHER" id="PTHR47456:SF1">
    <property type="entry name" value="PHD-TYPE DOMAIN-CONTAINING PROTEIN"/>
    <property type="match status" value="1"/>
</dbReference>
<name>A0ABM4CUX3_HYDVU</name>
<dbReference type="PANTHER" id="PTHR47456">
    <property type="entry name" value="PHD-TYPE DOMAIN-CONTAINING PROTEIN"/>
    <property type="match status" value="1"/>
</dbReference>
<dbReference type="GeneID" id="136087173"/>
<proteinExistence type="predicted"/>
<dbReference type="InterPro" id="IPR048324">
    <property type="entry name" value="ZSWIM1-3_RNaseH-like"/>
</dbReference>
<reference evidence="3" key="1">
    <citation type="submission" date="2025-08" db="UniProtKB">
        <authorList>
            <consortium name="RefSeq"/>
        </authorList>
    </citation>
    <scope>IDENTIFICATION</scope>
</reference>
<evidence type="ECO:0000313" key="3">
    <source>
        <dbReference type="RefSeq" id="XP_065665743.1"/>
    </source>
</evidence>
<dbReference type="RefSeq" id="XP_065665743.1">
    <property type="nucleotide sequence ID" value="XM_065809671.1"/>
</dbReference>
<sequence length="377" mass="44425">MEKELKELTKKNHKVFFEDKELSYSGVPFIISSQSTLDCQQGKDRNVKVKAEYREKKNDEAAKDHSCRKHKNIVQITKKFDCPAKVHIKEILEFPEFKLDRDSEWLRKDTSKKLRLALTGNKNMIVSRKYVLIIPDISVHRNHLIGDAAGLIQPISDELIIKIGEQVKVGVNTVTEMRRHLENFVRINFSSRSMPNKSNKRFFPLDETIRNHMLKARKKFCHSLIDQECLNIKVAEWAKNYKEAFIKFRPKGENNSEDNNQDLQKSLLFIFQDKWQRRLLVRYGNELSFLDATYQTTRYALPLFFLVVKTNVDHQIVAIFVCENETTEAIKEALTFIKKWNPSFQPKYFMTDYSNEEISSLESVFPGKNFCYKRYFI</sequence>
<feature type="domain" description="ZSWIM1/3 RNaseH-like" evidence="1">
    <location>
        <begin position="268"/>
        <end position="367"/>
    </location>
</feature>
<organism evidence="2 3">
    <name type="scientific">Hydra vulgaris</name>
    <name type="common">Hydra</name>
    <name type="synonym">Hydra attenuata</name>
    <dbReference type="NCBI Taxonomy" id="6087"/>
    <lineage>
        <taxon>Eukaryota</taxon>
        <taxon>Metazoa</taxon>
        <taxon>Cnidaria</taxon>
        <taxon>Hydrozoa</taxon>
        <taxon>Hydroidolina</taxon>
        <taxon>Anthoathecata</taxon>
        <taxon>Aplanulata</taxon>
        <taxon>Hydridae</taxon>
        <taxon>Hydra</taxon>
    </lineage>
</organism>
<dbReference type="Pfam" id="PF15299">
    <property type="entry name" value="ALS2CR8"/>
    <property type="match status" value="1"/>
</dbReference>
<evidence type="ECO:0000313" key="2">
    <source>
        <dbReference type="Proteomes" id="UP001652625"/>
    </source>
</evidence>
<evidence type="ECO:0000259" key="1">
    <source>
        <dbReference type="Pfam" id="PF21056"/>
    </source>
</evidence>
<accession>A0ABM4CUX3</accession>
<dbReference type="InterPro" id="IPR029309">
    <property type="entry name" value="CaRF"/>
</dbReference>
<gene>
    <name evidence="3" type="primary">LOC136087173</name>
</gene>
<keyword evidence="2" id="KW-1185">Reference proteome</keyword>